<comment type="catalytic activity">
    <reaction evidence="17">
        <text>(9Z)-octadecenoyl-CoA + H2O = (9Z)-octadecenoate + CoA + H(+)</text>
        <dbReference type="Rhea" id="RHEA:40139"/>
        <dbReference type="ChEBI" id="CHEBI:15377"/>
        <dbReference type="ChEBI" id="CHEBI:15378"/>
        <dbReference type="ChEBI" id="CHEBI:30823"/>
        <dbReference type="ChEBI" id="CHEBI:57287"/>
        <dbReference type="ChEBI" id="CHEBI:57387"/>
    </reaction>
    <physiologicalReaction direction="left-to-right" evidence="17">
        <dbReference type="Rhea" id="RHEA:40140"/>
    </physiologicalReaction>
</comment>
<comment type="catalytic activity">
    <reaction evidence="16">
        <text>(5Z,8Z,11Z,14Z)-eicosatetraenoyl-CoA + H2O = (5Z,8Z,11Z,14Z)-eicosatetraenoate + CoA + H(+)</text>
        <dbReference type="Rhea" id="RHEA:40151"/>
        <dbReference type="ChEBI" id="CHEBI:15377"/>
        <dbReference type="ChEBI" id="CHEBI:15378"/>
        <dbReference type="ChEBI" id="CHEBI:32395"/>
        <dbReference type="ChEBI" id="CHEBI:57287"/>
        <dbReference type="ChEBI" id="CHEBI:57368"/>
    </reaction>
    <physiologicalReaction direction="left-to-right" evidence="16">
        <dbReference type="Rhea" id="RHEA:40152"/>
    </physiologicalReaction>
</comment>
<comment type="similarity">
    <text evidence="18">Belongs to the THEM4/THEM5 thioesterase family.</text>
</comment>
<keyword evidence="10" id="KW-0276">Fatty acid metabolism</keyword>
<evidence type="ECO:0000256" key="23">
    <source>
        <dbReference type="ARBA" id="ARBA00047734"/>
    </source>
</evidence>
<evidence type="ECO:0000256" key="22">
    <source>
        <dbReference type="ARBA" id="ARBA00047588"/>
    </source>
</evidence>
<evidence type="ECO:0000256" key="1">
    <source>
        <dbReference type="ARBA" id="ARBA00004496"/>
    </source>
</evidence>
<feature type="compositionally biased region" description="Basic and acidic residues" evidence="27">
    <location>
        <begin position="19"/>
        <end position="28"/>
    </location>
</feature>
<keyword evidence="15" id="KW-0966">Cell projection</keyword>
<keyword evidence="7" id="KW-0053">Apoptosis</keyword>
<dbReference type="InterPro" id="IPR029069">
    <property type="entry name" value="HotDog_dom_sf"/>
</dbReference>
<evidence type="ECO:0000313" key="29">
    <source>
        <dbReference type="EMBL" id="CAB4656766.1"/>
    </source>
</evidence>
<evidence type="ECO:0000256" key="19">
    <source>
        <dbReference type="ARBA" id="ARBA00038848"/>
    </source>
</evidence>
<evidence type="ECO:0000259" key="28">
    <source>
        <dbReference type="Pfam" id="PF03061"/>
    </source>
</evidence>
<dbReference type="CDD" id="cd03443">
    <property type="entry name" value="PaaI_thioesterase"/>
    <property type="match status" value="1"/>
</dbReference>
<evidence type="ECO:0000256" key="2">
    <source>
        <dbReference type="ARBA" id="ARBA00004569"/>
    </source>
</evidence>
<keyword evidence="14" id="KW-0472">Membrane</keyword>
<comment type="subcellular location">
    <subcellularLocation>
        <location evidence="3">Cell projection</location>
        <location evidence="3">Ruffle membrane</location>
    </subcellularLocation>
    <subcellularLocation>
        <location evidence="1">Cytoplasm</location>
    </subcellularLocation>
    <subcellularLocation>
        <location evidence="4">Mitochondrion inner membrane</location>
        <topology evidence="4">Peripheral membrane protein</topology>
    </subcellularLocation>
    <subcellularLocation>
        <location evidence="2">Mitochondrion intermembrane space</location>
    </subcellularLocation>
</comment>
<evidence type="ECO:0000256" key="6">
    <source>
        <dbReference type="ARBA" id="ARBA00022490"/>
    </source>
</evidence>
<keyword evidence="8" id="KW-0999">Mitochondrion inner membrane</keyword>
<proteinExistence type="inferred from homology"/>
<dbReference type="GO" id="GO:0032587">
    <property type="term" value="C:ruffle membrane"/>
    <property type="evidence" value="ECO:0007669"/>
    <property type="project" value="UniProtKB-SubCell"/>
</dbReference>
<protein>
    <recommendedName>
        <fullName evidence="20">Acyl-coenzyme A thioesterase THEM4</fullName>
        <ecNumber evidence="19">3.1.2.2</ecNumber>
    </recommendedName>
    <alternativeName>
        <fullName evidence="21">Thioesterase superfamily member 4</fullName>
    </alternativeName>
</protein>
<accession>A0A6J6L5C3</accession>
<keyword evidence="6" id="KW-0963">Cytoplasm</keyword>
<evidence type="ECO:0000256" key="16">
    <source>
        <dbReference type="ARBA" id="ARBA00035852"/>
    </source>
</evidence>
<dbReference type="Gene3D" id="3.10.129.10">
    <property type="entry name" value="Hotdog Thioesterase"/>
    <property type="match status" value="1"/>
</dbReference>
<comment type="catalytic activity">
    <reaction evidence="22">
        <text>octanoyl-CoA + H2O = octanoate + CoA + H(+)</text>
        <dbReference type="Rhea" id="RHEA:30143"/>
        <dbReference type="ChEBI" id="CHEBI:15377"/>
        <dbReference type="ChEBI" id="CHEBI:15378"/>
        <dbReference type="ChEBI" id="CHEBI:25646"/>
        <dbReference type="ChEBI" id="CHEBI:57287"/>
        <dbReference type="ChEBI" id="CHEBI:57386"/>
    </reaction>
    <physiologicalReaction direction="left-to-right" evidence="22">
        <dbReference type="Rhea" id="RHEA:30144"/>
    </physiologicalReaction>
</comment>
<keyword evidence="9" id="KW-0378">Hydrolase</keyword>
<dbReference type="GO" id="GO:0005758">
    <property type="term" value="C:mitochondrial intermembrane space"/>
    <property type="evidence" value="ECO:0007669"/>
    <property type="project" value="UniProtKB-SubCell"/>
</dbReference>
<dbReference type="EC" id="3.1.2.2" evidence="19"/>
<evidence type="ECO:0000256" key="26">
    <source>
        <dbReference type="ARBA" id="ARBA00048180"/>
    </source>
</evidence>
<comment type="catalytic activity">
    <reaction evidence="26">
        <text>tetradecanoyl-CoA + H2O = tetradecanoate + CoA + H(+)</text>
        <dbReference type="Rhea" id="RHEA:40119"/>
        <dbReference type="ChEBI" id="CHEBI:15377"/>
        <dbReference type="ChEBI" id="CHEBI:15378"/>
        <dbReference type="ChEBI" id="CHEBI:30807"/>
        <dbReference type="ChEBI" id="CHEBI:57287"/>
        <dbReference type="ChEBI" id="CHEBI:57385"/>
    </reaction>
    <physiologicalReaction direction="left-to-right" evidence="26">
        <dbReference type="Rhea" id="RHEA:40120"/>
    </physiologicalReaction>
</comment>
<dbReference type="InterPro" id="IPR006683">
    <property type="entry name" value="Thioestr_dom"/>
</dbReference>
<dbReference type="GO" id="GO:0006631">
    <property type="term" value="P:fatty acid metabolic process"/>
    <property type="evidence" value="ECO:0007669"/>
    <property type="project" value="UniProtKB-KW"/>
</dbReference>
<name>A0A6J6L5C3_9ZZZZ</name>
<dbReference type="EMBL" id="CAEZWI010000102">
    <property type="protein sequence ID" value="CAB4656766.1"/>
    <property type="molecule type" value="Genomic_DNA"/>
</dbReference>
<evidence type="ECO:0000256" key="9">
    <source>
        <dbReference type="ARBA" id="ARBA00022801"/>
    </source>
</evidence>
<comment type="catalytic activity">
    <reaction evidence="23">
        <text>hexadecanoyl-CoA + H2O = hexadecanoate + CoA + H(+)</text>
        <dbReference type="Rhea" id="RHEA:16645"/>
        <dbReference type="ChEBI" id="CHEBI:7896"/>
        <dbReference type="ChEBI" id="CHEBI:15377"/>
        <dbReference type="ChEBI" id="CHEBI:15378"/>
        <dbReference type="ChEBI" id="CHEBI:57287"/>
        <dbReference type="ChEBI" id="CHEBI:57379"/>
        <dbReference type="EC" id="3.1.2.2"/>
    </reaction>
    <physiologicalReaction direction="left-to-right" evidence="23">
        <dbReference type="Rhea" id="RHEA:16646"/>
    </physiologicalReaction>
</comment>
<comment type="catalytic activity">
    <reaction evidence="25">
        <text>dodecanoyl-CoA + H2O = dodecanoate + CoA + H(+)</text>
        <dbReference type="Rhea" id="RHEA:30135"/>
        <dbReference type="ChEBI" id="CHEBI:15377"/>
        <dbReference type="ChEBI" id="CHEBI:15378"/>
        <dbReference type="ChEBI" id="CHEBI:18262"/>
        <dbReference type="ChEBI" id="CHEBI:57287"/>
        <dbReference type="ChEBI" id="CHEBI:57375"/>
    </reaction>
    <physiologicalReaction direction="left-to-right" evidence="25">
        <dbReference type="Rhea" id="RHEA:30136"/>
    </physiologicalReaction>
</comment>
<reference evidence="29" key="1">
    <citation type="submission" date="2020-05" db="EMBL/GenBank/DDBJ databases">
        <authorList>
            <person name="Chiriac C."/>
            <person name="Salcher M."/>
            <person name="Ghai R."/>
            <person name="Kavagutti S V."/>
        </authorList>
    </citation>
    <scope>NUCLEOTIDE SEQUENCE</scope>
</reference>
<keyword evidence="5" id="KW-1003">Cell membrane</keyword>
<evidence type="ECO:0000256" key="11">
    <source>
        <dbReference type="ARBA" id="ARBA00022946"/>
    </source>
</evidence>
<evidence type="ECO:0000256" key="18">
    <source>
        <dbReference type="ARBA" id="ARBA00038456"/>
    </source>
</evidence>
<dbReference type="GO" id="GO:0006915">
    <property type="term" value="P:apoptotic process"/>
    <property type="evidence" value="ECO:0007669"/>
    <property type="project" value="UniProtKB-KW"/>
</dbReference>
<evidence type="ECO:0000256" key="8">
    <source>
        <dbReference type="ARBA" id="ARBA00022792"/>
    </source>
</evidence>
<keyword evidence="13" id="KW-0496">Mitochondrion</keyword>
<dbReference type="GO" id="GO:0005743">
    <property type="term" value="C:mitochondrial inner membrane"/>
    <property type="evidence" value="ECO:0007669"/>
    <property type="project" value="UniProtKB-SubCell"/>
</dbReference>
<comment type="catalytic activity">
    <reaction evidence="24">
        <text>decanoyl-CoA + H2O = decanoate + CoA + H(+)</text>
        <dbReference type="Rhea" id="RHEA:40059"/>
        <dbReference type="ChEBI" id="CHEBI:15377"/>
        <dbReference type="ChEBI" id="CHEBI:15378"/>
        <dbReference type="ChEBI" id="CHEBI:27689"/>
        <dbReference type="ChEBI" id="CHEBI:57287"/>
        <dbReference type="ChEBI" id="CHEBI:61430"/>
    </reaction>
    <physiologicalReaction direction="left-to-right" evidence="24">
        <dbReference type="Rhea" id="RHEA:40060"/>
    </physiologicalReaction>
</comment>
<organism evidence="29">
    <name type="scientific">freshwater metagenome</name>
    <dbReference type="NCBI Taxonomy" id="449393"/>
    <lineage>
        <taxon>unclassified sequences</taxon>
        <taxon>metagenomes</taxon>
        <taxon>ecological metagenomes</taxon>
    </lineage>
</organism>
<dbReference type="Pfam" id="PF03061">
    <property type="entry name" value="4HBT"/>
    <property type="match status" value="1"/>
</dbReference>
<evidence type="ECO:0000256" key="27">
    <source>
        <dbReference type="SAM" id="MobiDB-lite"/>
    </source>
</evidence>
<evidence type="ECO:0000256" key="25">
    <source>
        <dbReference type="ARBA" id="ARBA00048074"/>
    </source>
</evidence>
<evidence type="ECO:0000256" key="20">
    <source>
        <dbReference type="ARBA" id="ARBA00040123"/>
    </source>
</evidence>
<evidence type="ECO:0000256" key="24">
    <source>
        <dbReference type="ARBA" id="ARBA00047969"/>
    </source>
</evidence>
<evidence type="ECO:0000256" key="13">
    <source>
        <dbReference type="ARBA" id="ARBA00023128"/>
    </source>
</evidence>
<dbReference type="GO" id="GO:0016787">
    <property type="term" value="F:hydrolase activity"/>
    <property type="evidence" value="ECO:0007669"/>
    <property type="project" value="UniProtKB-KW"/>
</dbReference>
<evidence type="ECO:0000256" key="3">
    <source>
        <dbReference type="ARBA" id="ARBA00004632"/>
    </source>
</evidence>
<evidence type="ECO:0000256" key="21">
    <source>
        <dbReference type="ARBA" id="ARBA00043210"/>
    </source>
</evidence>
<dbReference type="SUPFAM" id="SSF54637">
    <property type="entry name" value="Thioesterase/thiol ester dehydrase-isomerase"/>
    <property type="match status" value="1"/>
</dbReference>
<evidence type="ECO:0000256" key="12">
    <source>
        <dbReference type="ARBA" id="ARBA00023098"/>
    </source>
</evidence>
<keyword evidence="11" id="KW-0809">Transit peptide</keyword>
<feature type="domain" description="Thioesterase" evidence="28">
    <location>
        <begin position="78"/>
        <end position="135"/>
    </location>
</feature>
<evidence type="ECO:0000256" key="5">
    <source>
        <dbReference type="ARBA" id="ARBA00022475"/>
    </source>
</evidence>
<evidence type="ECO:0000256" key="7">
    <source>
        <dbReference type="ARBA" id="ARBA00022703"/>
    </source>
</evidence>
<evidence type="ECO:0000256" key="14">
    <source>
        <dbReference type="ARBA" id="ARBA00023136"/>
    </source>
</evidence>
<evidence type="ECO:0000256" key="10">
    <source>
        <dbReference type="ARBA" id="ARBA00022832"/>
    </source>
</evidence>
<evidence type="ECO:0000256" key="15">
    <source>
        <dbReference type="ARBA" id="ARBA00023273"/>
    </source>
</evidence>
<dbReference type="AlphaFoldDB" id="A0A6J6L5C3"/>
<dbReference type="InterPro" id="IPR052365">
    <property type="entry name" value="THEM4/THEM5_acyl-CoA_thioest"/>
</dbReference>
<evidence type="ECO:0000256" key="17">
    <source>
        <dbReference type="ARBA" id="ARBA00037002"/>
    </source>
</evidence>
<sequence>MERIGREIHPLSIPSEAVAPERHSDAPKPGEVIASHYNNCFGCGIDHPTGLHMRIEAGEGMTTQAVFEVTQHHQGAPGIAHGGILSLAFDESLGATNWLVRAPAVTAHLEVSYRLPVPVGTLVYIQATMQAISGRKIWSTAEGRLNSPDGPLAVEAGSLYMQVPIEHFTKHGRQEDLAKAASDENALNYVKKLDIAP</sequence>
<dbReference type="PANTHER" id="PTHR12418:SF19">
    <property type="entry name" value="ACYL-COENZYME A THIOESTERASE THEM4"/>
    <property type="match status" value="1"/>
</dbReference>
<keyword evidence="12" id="KW-0443">Lipid metabolism</keyword>
<gene>
    <name evidence="29" type="ORF">UFOPK2237_00824</name>
</gene>
<feature type="region of interest" description="Disordered" evidence="27">
    <location>
        <begin position="1"/>
        <end position="30"/>
    </location>
</feature>
<dbReference type="PANTHER" id="PTHR12418">
    <property type="entry name" value="ACYL-COENZYME A THIOESTERASE THEM4"/>
    <property type="match status" value="1"/>
</dbReference>
<evidence type="ECO:0000256" key="4">
    <source>
        <dbReference type="ARBA" id="ARBA00004637"/>
    </source>
</evidence>